<dbReference type="Proteomes" id="UP000285349">
    <property type="component" value="Unassembled WGS sequence"/>
</dbReference>
<evidence type="ECO:0008006" key="4">
    <source>
        <dbReference type="Google" id="ProtNLM"/>
    </source>
</evidence>
<gene>
    <name evidence="2" type="ORF">BK666_02240</name>
</gene>
<feature type="transmembrane region" description="Helical" evidence="1">
    <location>
        <begin position="7"/>
        <end position="25"/>
    </location>
</feature>
<keyword evidence="1" id="KW-0812">Transmembrane</keyword>
<comment type="caution">
    <text evidence="2">The sequence shown here is derived from an EMBL/GenBank/DDBJ whole genome shotgun (WGS) entry which is preliminary data.</text>
</comment>
<dbReference type="EMBL" id="MOBQ01000002">
    <property type="protein sequence ID" value="RON52938.1"/>
    <property type="molecule type" value="Genomic_DNA"/>
</dbReference>
<evidence type="ECO:0000313" key="2">
    <source>
        <dbReference type="EMBL" id="RON52938.1"/>
    </source>
</evidence>
<accession>A0A423KID1</accession>
<evidence type="ECO:0000256" key="1">
    <source>
        <dbReference type="SAM" id="Phobius"/>
    </source>
</evidence>
<proteinExistence type="predicted"/>
<name>A0A423KID1_9PSED</name>
<organism evidence="2 3">
    <name type="scientific">Pseudomonas frederiksbergensis</name>
    <dbReference type="NCBI Taxonomy" id="104087"/>
    <lineage>
        <taxon>Bacteria</taxon>
        <taxon>Pseudomonadati</taxon>
        <taxon>Pseudomonadota</taxon>
        <taxon>Gammaproteobacteria</taxon>
        <taxon>Pseudomonadales</taxon>
        <taxon>Pseudomonadaceae</taxon>
        <taxon>Pseudomonas</taxon>
    </lineage>
</organism>
<dbReference type="AlphaFoldDB" id="A0A423KID1"/>
<protein>
    <recommendedName>
        <fullName evidence="4">SGNH/GDSL hydrolase family protein</fullName>
    </recommendedName>
</protein>
<keyword evidence="1" id="KW-0472">Membrane</keyword>
<sequence>MNLFRKFVFSSIVSAVVIAAIYFYAFNYQFGAPIEASYDVKNWIEFKEEMARRVEGPRVLLVGDSNVLFGMDSSRVEGLVGIPVINMGLHGGLPLDRILNVALETARSGDVVVLPLVWNYYINDYSDPEDWMIDQIIAWDREYFDGLSMFRKLQYAKAISAENIYRNIIIKFNSEAVIKLNPLRRQISKEEMMTVYNEKSTSNPYFLYSYINFNGRGDMRNTCGVLVPVTSATYSIKDKLNDKSVGLLVNVVKVLRAKGVAVFIAAPVQIDDEFTRGEPYQSFLAKTWKQLGDHGLPLAGSPTDFFFPKQSFFNTPFHLNCESNGDRADRLGKLLLSVMPAAGEKLSAASSKN</sequence>
<evidence type="ECO:0000313" key="3">
    <source>
        <dbReference type="Proteomes" id="UP000285349"/>
    </source>
</evidence>
<reference evidence="2 3" key="1">
    <citation type="submission" date="2016-10" db="EMBL/GenBank/DDBJ databases">
        <title>Comparative genome analysis of multiple Pseudomonas spp. focuses on biocontrol and plant growth promoting traits.</title>
        <authorList>
            <person name="Tao X.-Y."/>
            <person name="Taylor C.G."/>
        </authorList>
    </citation>
    <scope>NUCLEOTIDE SEQUENCE [LARGE SCALE GENOMIC DNA]</scope>
    <source>
        <strain evidence="2 3">37A10</strain>
    </source>
</reference>
<keyword evidence="1" id="KW-1133">Transmembrane helix</keyword>